<dbReference type="EMBL" id="CM046505">
    <property type="protein sequence ID" value="KAI8675673.1"/>
    <property type="molecule type" value="Genomic_DNA"/>
</dbReference>
<reference evidence="1" key="1">
    <citation type="submission" date="2022-06" db="EMBL/GenBank/DDBJ databases">
        <title>Fusarium solani species complex genomes reveal bases of compartmentalisation and animal pathogenesis.</title>
        <authorList>
            <person name="Tsai I.J."/>
        </authorList>
    </citation>
    <scope>NUCLEOTIDE SEQUENCE</scope>
    <source>
        <strain evidence="1">Fu6.1</strain>
    </source>
</reference>
<keyword evidence="2" id="KW-1185">Reference proteome</keyword>
<evidence type="ECO:0000313" key="2">
    <source>
        <dbReference type="Proteomes" id="UP001065298"/>
    </source>
</evidence>
<gene>
    <name evidence="1" type="ORF">NCS57_00469100</name>
</gene>
<dbReference type="Proteomes" id="UP001065298">
    <property type="component" value="Chromosome 3"/>
</dbReference>
<protein>
    <submittedName>
        <fullName evidence="1">HET domain-containing protein</fullName>
    </submittedName>
</protein>
<accession>A0ACC0R6E2</accession>
<proteinExistence type="predicted"/>
<name>A0ACC0R6E2_9HYPO</name>
<comment type="caution">
    <text evidence="1">The sequence shown here is derived from an EMBL/GenBank/DDBJ whole genome shotgun (WGS) entry which is preliminary data.</text>
</comment>
<sequence length="707" mass="78821">MQIPTAVWIYTCLPLQPIEFTMAICTICSNVVVALYPKPDGLEPQQSTKATYPSYDAAAVQSCWICSKFADWLKDDDDEAWQAWFQGPLTNVFQVETGALIGDGSSDPSSVDMEEDLPADSIGRRKLRISSMFLWRCLDDEEVGCEIQLNFLRDTDFQGPDMYVNQRSTPGVDIGRVREWIKGCEKDHKNCVLSHQIWYPTRLLDLGKPGATMRLIIAKETSPTGPYMTLSHRWGKHVYEQLTSQSEGRFKASIDISTLPRVFQDAIDMTRKLNVRYLWIDSLCIKQDKECGDWKVEALQMGNVYAHSYLNLSASYATEGNDPPLFAPGPLDNTYPCQLAVECDGPLKKDYVLDGDLWADEALEAPLMGRGWVFQERFLAPRVLHFGKRQLAWECNGLDALEMFPHGLPKGLGTFSKQQVHLAVTLPKESTRQADFCRVWHDLVSKYSACSLTFPSDKLVAFAGVAKMIEANRRDEYIAGAWQSTFLVDLAWFLTEYREGLTPVSETASRAPSWSWLSLDGEICFYPKIPGADKLTTFASVLDTPASDSVGSSALVAHGAIRLEGLLLQVEDVIYGESENVVRKFTVCGHEFEQGPSPESTRLDPDGPKSDIERLIGNENLWFVPLYASQVAIVAILVSAVGTAGDYRRVSAAQIQCLKIPHKSEGPHLDGWTPLSGSSAVVHKVAATLYHGIEKELEDDEDVFDLI</sequence>
<organism evidence="1 2">
    <name type="scientific">Fusarium keratoplasticum</name>
    <dbReference type="NCBI Taxonomy" id="1328300"/>
    <lineage>
        <taxon>Eukaryota</taxon>
        <taxon>Fungi</taxon>
        <taxon>Dikarya</taxon>
        <taxon>Ascomycota</taxon>
        <taxon>Pezizomycotina</taxon>
        <taxon>Sordariomycetes</taxon>
        <taxon>Hypocreomycetidae</taxon>
        <taxon>Hypocreales</taxon>
        <taxon>Nectriaceae</taxon>
        <taxon>Fusarium</taxon>
        <taxon>Fusarium solani species complex</taxon>
    </lineage>
</organism>
<evidence type="ECO:0000313" key="1">
    <source>
        <dbReference type="EMBL" id="KAI8675673.1"/>
    </source>
</evidence>